<dbReference type="InterPro" id="IPR008638">
    <property type="entry name" value="FhaB/CdiA-like_TPS"/>
</dbReference>
<keyword evidence="4" id="KW-1185">Reference proteome</keyword>
<feature type="compositionally biased region" description="Polar residues" evidence="1">
    <location>
        <begin position="3774"/>
        <end position="3784"/>
    </location>
</feature>
<feature type="compositionally biased region" description="Basic and acidic residues" evidence="1">
    <location>
        <begin position="3807"/>
        <end position="3821"/>
    </location>
</feature>
<feature type="domain" description="Filamentous haemagglutinin FhaB/tRNA nuclease CdiA-like TPS" evidence="2">
    <location>
        <begin position="101"/>
        <end position="217"/>
    </location>
</feature>
<proteinExistence type="predicted"/>
<sequence>MAGVSALALAWNAQQPLHARSLNGGSTTPSAPNIASDAAAYAAQQAAAMARQTQNSLARAARTIQDMQAVQAAARAAAATRQTSLAAPVAVPDGLGAGGLLPNMPTGWSGANAPAQGVDGAGQTQVGIRQTSQQAILNWTSFNVGARTTLTFDQQGNANWVVLNRVNGATAPSQILGNIKADGQVYVINQSGIIFGGASQVNVGSLIASALDIHGGAIEYQAGATEQQKLAARNQRFMDGILAANPASNTNVPLTFFDGTNMNATADRVRPGETFAAYDGVTVEAGARIAVGGYGQAVLLGHNVVNRGRIDAPDGQVLMAAGRGVLLLDGTKRNAVKDSAGADLGGAPIRGFLAGVDRGGLVENAGLIVTERGNITLTGKNVGQSGVLISTTAGETAGSVLIQAESGMKGTNHTRDLTGKVLNLSATMTDGMFPYVDGERGAVNFGEGSYTGILPDVSGEKVVGNPYKPSIVEVYGNSIVVQKDAALYVPAGDIRFVARRKNEANSSSVDDSRIYLAEGATLDVSGLRDVEIAMEQNAIKAELRANELSDNPVMRDGSLRGTTVYFDARYGTKLTDGTGVANFSGYYDLIERDVSQFMTIGGRIVMTGMEIIARQGSVIDLSGGSVRYLDGYVRSTRLMTAGGQLVPIEQAQAGAVYLGVEGYFIRNHARWGIVERYRSIFDRTGSVFEKGYTEGRSAGALLLNNVFPASWTGSGGNVSSDAIRIFDGEVRADIVAGERQRDPSTGAGVTDVTRIWHERPTLATLSFGSNYIYTTIYDANPIGGNIVIGGDGSRLGKDFGAGTALVDYTHNLAPLYGAVEAYQHLLPSNWFDGSTFGNVTLVSGGGKNGVLTIGEGKTVDVGAFGSFTFIGRQAEIDGTISAAGGKVHIEALRSTAVAGGQTSTSIAWDLIPEADRPSIHLGETGVIDVAGRWTSDRAGGAGVFPVVNGGKVELISRTIVLDKGSFIDASGGGHLSANGKIKVGNGGAILIDTATPYINTTTPAGLATGRLVMNGDIVAYALGKGGSLTIDTGDDVLIGGDRIFEDGILPANTRAARDFLLVSDIVIPAGSNVPVAHNVTLNRLAAGQVVPVAVDVPNEALFVAADWIVPDSFTEAYDADTFDYYGPGMRVPAGTTLVEIWGSFNAGYVIPANAFPQGVKINPVALTVPPGPWSQDVTLRAGTVIPKRGFLEQSVNIVPPVTVAPDFFTKGGFASYALSGARGMTVASGTVIAPSVDTMVLDSGIFQAANGARLYDLLRQQTGVSLRNSSDLPEGLRGPMELTLGTAPFSPNGTTRPIRVTGAQAGTTVRVTKARHLGKLVVETGAEIRMDAESTVRLDSLVDVFVDGTIATPGGTIQIQPNGGESYVENGSVRLGANARLLAGGYQNIVPGLYGESRSVAAGGLVQINVPAASGSGVVVGTVLIDREAVIDVSGVRGVADLDRGGAPVLNSRDRYTPVEVDGAAGSIAIYARYGVIAGDLRLSPGGVSGYGGALTIGTAYTYPQISGIVIAQTAPVGFGEVTQSSLTSGYSSLRVSADIINRSGADDLFLLPGETPNNRGIVFDGDVTLATRRSITLASYNLSTGAGVSAKAGLVELTSSYVNLQGFRFSDNAGTSAPAGTDGRLTIRADLIDISGGTKIGGFGKTTFIATGDIRLAGNDGTAGTLTTAGSLLFDAAQLYIAPGTAPYSQDSRELPESNPGFLVNAGVSIAVRSNGRAAPVPLSYGQRLTLRAPVIDQGGVIRAPQGQIRLEASQTLTLRPGSLTSASLEGLTVPFGYLDSAGLFGGYQLAGRVPTKSVKLAGPDVDLQNGAVVDVSGGGDLLGWSFVGGIGGTVNILANTSVARYAILPSLGTAPAPISNNAPVAVGSIGAPLQDSRLKVGDTVYLQGVPGLAAGYYTLLPAHYALLDGGMLVEPLGGGAAAANRTVTLPDGSVIASGYRATLGGAIRDTGYSQFKVMNSTTWKQYSEFKTVSFNQSARELAMAAGLSTVRTPIDAGTIVLAATRSLNLDGTGRLGADNGGFLGNLDVSAAKIALVSGGAATPAGVLRIDTQQLKNFGAGSVLIGGTRSYGATGTIVTVGASEVTVYENAKFAAPEIIIAASSLVDVRGGASLTAEGPATVDTNPLLISGNGALLRLSTGPRVGIVRIDSNGAAGALSVSDNAALRTSGSISFDGSNAINLSARTIIEAAQLDLASVIVNLGDVPAGTTGTTFTESMLERFAAASDLLIRGHQSINLYGTFQLGRRGADGIPTLKALTLDTGLLQGVGISMRQPNITAAALTFRNSGAAGTYAGSDTAAVLNLDVDRLLLGPGNVSLGGFYALQGRVGELRTSGTGVFSVVNASTGGAGYVSLDVGRVTAAAASDYAVTASGGLQLNKGSFAGDPAEVPFGGRLTLQGASVYVGTQALLPAGVIDIRATSGDLVIGNTAVLDVSGQAVDFRDVVRFAPGGGIRLEASGQVSLHNGSLIDVSGSVRGGDAGRIDIVADTAQIDATLRANATSGYVGGSFTLNADRLAGSFSSLAGTLVAGRFDRDIGVRLRAQDISLDAGQRLDAHRVMLRSDSGWVDIRGTIAAAGDSVMADGGDVRLIGAEGVRLYAGARIEAQAGTVSAEGYAPASGYVELASTGTRSGVGDEKGIEVAGGAVIDVSGGRVGGGRILMRANYVPASGEDVRGVFRIAAGNTSTYVGAQEQVLVGVQNYEVATVDAALVSQVLVDLQSMPGNAIAGFSSMGGALFHNNAGDLNIAANIDLGGGGLNRPSWMGFEAQQDILVNGTISDGFVSAAKGAALKSTTPSFSLNFNSGHDIVVGAGRIIRTGTGEIRVEAGRDLKLTDTGSVIYTAGMKTSTAAGFVVGSKLGDYPIAGGDIVIDAGRDILAPVVKQSTAAWLYHYGEANWTGDPTSSTVRDQTSWSIVFGNFESGVGALGGGDVRVRAGRDSRDLSVAIPSTGHLVTPTTPQGQAGPIARAEDLIVRGGGNLEFTTGRDLLGGVYMLGRGHAELNAGNRIIASGATGAQRIGNWSSSPVYTTSPVNMLIGLMDATASLNAVGDVTIEGIYDPMLIGQVAGNLNVNRGSGFVSYSDRAAVDAVSTSGKVIYQNTSLRAADLSLGGSYEVQLRINPLSDLRLPAVLSRAALLPSTLRLASLQSDVSIASKLPTIYGYTPTLLAASASGALELLAGNDILFHPAQQIRMEDIAPQYRRGPLAPFGTDRNSVIFAGLGNNLPVPIGASSNWERGFDLLHANDPDPVRLFALNGTIGTISSWSLTAPKPVDIYAGKDILYGSIIAQNNNPSQVSSVIAGRDIVRPQIAFLGRGALWVEAGRDLAFNASDTIGLRGSIMSTGNVAVAGFGEVRAGIDIDIPNLALPDKGGDINIIAGTAGGADYAGFAAVYLDPRNASDPAFPLSYPGNASKVVRTYEKELANFLAGLGYGGRSAGEQRVLFASLPKLAQQAFLQKVLFTEMKETGIDYNTADSLRFKQYTRGYSAIERLFPSSPEAVSGGWGDVMLRGGVVQTQSDGNISIMAPYGKVTAGYDSEIAKNFGLGGVVSRRGGDVRIMADGSIDLYVSRVFTLQGGDLTMWTSNGNISAGAGAKTSVFNVPLKFRMDNDARISIDAFGLSTGAGIGVLDANRTSDASSDTVPPPWALGDTRSEYPGKEQRKKSRMDLLAFRGEINAGDAGIRVVGDLNLAALRIVNAANITVSGTATGIPTVQAPNIGGLTEASNMAGSAAQVTTLPAQSRAGEQPSVIIVEVLGYGGGGEGDEKKPDERSNRGQQDSQNYDPTNPVRILGNGPMTAQESRMITNQERKDLDEQAEARRM</sequence>
<feature type="region of interest" description="Disordered" evidence="1">
    <location>
        <begin position="3634"/>
        <end position="3661"/>
    </location>
</feature>
<dbReference type="InterPro" id="IPR011050">
    <property type="entry name" value="Pectin_lyase_fold/virulence"/>
</dbReference>
<dbReference type="STRING" id="943830.A4A58_26110"/>
<accession>A0A163ZSP5</accession>
<reference evidence="3 4" key="1">
    <citation type="submission" date="2016-03" db="EMBL/GenBank/DDBJ databases">
        <title>Microsymbionts genomes from the relict species Vavilovia formosa (Stev.) Fed.</title>
        <authorList>
            <person name="Kopat V."/>
            <person name="Chirak E."/>
            <person name="Kimeklis A."/>
            <person name="Andronov E."/>
        </authorList>
    </citation>
    <scope>NUCLEOTIDE SEQUENCE [LARGE SCALE GENOMIC DNA]</scope>
    <source>
        <strain evidence="3 4">Vaf07</strain>
    </source>
</reference>
<dbReference type="InterPro" id="IPR050909">
    <property type="entry name" value="Bact_Autotransporter_VF"/>
</dbReference>
<protein>
    <recommendedName>
        <fullName evidence="2">Filamentous haemagglutinin FhaB/tRNA nuclease CdiA-like TPS domain-containing protein</fullName>
    </recommendedName>
</protein>
<gene>
    <name evidence="3" type="ORF">A4A58_26110</name>
</gene>
<dbReference type="InterPro" id="IPR021026">
    <property type="entry name" value="Filamn_hemagglutn_DUF3739"/>
</dbReference>
<dbReference type="PANTHER" id="PTHR12338">
    <property type="entry name" value="AUTOTRANSPORTER"/>
    <property type="match status" value="1"/>
</dbReference>
<feature type="region of interest" description="Disordered" evidence="1">
    <location>
        <begin position="3756"/>
        <end position="3821"/>
    </location>
</feature>
<dbReference type="NCBIfam" id="TIGR01901">
    <property type="entry name" value="adhes_NPXG"/>
    <property type="match status" value="1"/>
</dbReference>
<evidence type="ECO:0000313" key="4">
    <source>
        <dbReference type="Proteomes" id="UP000076574"/>
    </source>
</evidence>
<feature type="compositionally biased region" description="Polar residues" evidence="1">
    <location>
        <begin position="3796"/>
        <end position="3806"/>
    </location>
</feature>
<dbReference type="SMART" id="SM00912">
    <property type="entry name" value="Haemagg_act"/>
    <property type="match status" value="1"/>
</dbReference>
<comment type="caution">
    <text evidence="3">The sequence shown here is derived from an EMBL/GenBank/DDBJ whole genome shotgun (WGS) entry which is preliminary data.</text>
</comment>
<dbReference type="PANTHER" id="PTHR12338:SF5">
    <property type="entry name" value="ANTIGEN 43-RELATED"/>
    <property type="match status" value="1"/>
</dbReference>
<dbReference type="Proteomes" id="UP000076574">
    <property type="component" value="Unassembled WGS sequence"/>
</dbReference>
<dbReference type="Pfam" id="PF05860">
    <property type="entry name" value="TPS"/>
    <property type="match status" value="1"/>
</dbReference>
<dbReference type="EMBL" id="LVYV01000008">
    <property type="protein sequence ID" value="KZD23816.1"/>
    <property type="molecule type" value="Genomic_DNA"/>
</dbReference>
<evidence type="ECO:0000313" key="3">
    <source>
        <dbReference type="EMBL" id="KZD23816.1"/>
    </source>
</evidence>
<dbReference type="Gene3D" id="2.160.20.10">
    <property type="entry name" value="Single-stranded right-handed beta-helix, Pectin lyase-like"/>
    <property type="match status" value="2"/>
</dbReference>
<feature type="compositionally biased region" description="Basic and acidic residues" evidence="1">
    <location>
        <begin position="3763"/>
        <end position="3773"/>
    </location>
</feature>
<name>A0A163ZSP5_9BRAD</name>
<dbReference type="SUPFAM" id="SSF51126">
    <property type="entry name" value="Pectin lyase-like"/>
    <property type="match status" value="1"/>
</dbReference>
<evidence type="ECO:0000259" key="2">
    <source>
        <dbReference type="SMART" id="SM00912"/>
    </source>
</evidence>
<dbReference type="Pfam" id="PF12545">
    <property type="entry name" value="DUF3739"/>
    <property type="match status" value="1"/>
</dbReference>
<organism evidence="3 4">
    <name type="scientific">Tardiphaga robiniae</name>
    <dbReference type="NCBI Taxonomy" id="943830"/>
    <lineage>
        <taxon>Bacteria</taxon>
        <taxon>Pseudomonadati</taxon>
        <taxon>Pseudomonadota</taxon>
        <taxon>Alphaproteobacteria</taxon>
        <taxon>Hyphomicrobiales</taxon>
        <taxon>Nitrobacteraceae</taxon>
        <taxon>Tardiphaga</taxon>
    </lineage>
</organism>
<evidence type="ECO:0000256" key="1">
    <source>
        <dbReference type="SAM" id="MobiDB-lite"/>
    </source>
</evidence>
<dbReference type="InterPro" id="IPR012334">
    <property type="entry name" value="Pectin_lyas_fold"/>
</dbReference>